<accession>A0A5J4T613</accession>
<protein>
    <submittedName>
        <fullName evidence="1">Uncharacterized protein</fullName>
    </submittedName>
</protein>
<gene>
    <name evidence="1" type="ORF">EZS28_050670</name>
</gene>
<sequence length="94" mass="10524">ILIFHSRIQVLKPDFVVVVQVLVLWKLNQKAGWPAELGAGGVNKLDCCVYYTPNVGELYMNCGKPSVMLGCLYNQILLPEEGWACWNRPGYGKP</sequence>
<dbReference type="Proteomes" id="UP000324800">
    <property type="component" value="Unassembled WGS sequence"/>
</dbReference>
<name>A0A5J4T613_9EUKA</name>
<feature type="non-terminal residue" evidence="1">
    <location>
        <position position="1"/>
    </location>
</feature>
<evidence type="ECO:0000313" key="1">
    <source>
        <dbReference type="EMBL" id="KAA6353804.1"/>
    </source>
</evidence>
<dbReference type="AlphaFoldDB" id="A0A5J4T613"/>
<proteinExistence type="predicted"/>
<evidence type="ECO:0000313" key="2">
    <source>
        <dbReference type="Proteomes" id="UP000324800"/>
    </source>
</evidence>
<organism evidence="1 2">
    <name type="scientific">Streblomastix strix</name>
    <dbReference type="NCBI Taxonomy" id="222440"/>
    <lineage>
        <taxon>Eukaryota</taxon>
        <taxon>Metamonada</taxon>
        <taxon>Preaxostyla</taxon>
        <taxon>Oxymonadida</taxon>
        <taxon>Streblomastigidae</taxon>
        <taxon>Streblomastix</taxon>
    </lineage>
</organism>
<dbReference type="EMBL" id="SNRW01037410">
    <property type="protein sequence ID" value="KAA6353804.1"/>
    <property type="molecule type" value="Genomic_DNA"/>
</dbReference>
<comment type="caution">
    <text evidence="1">The sequence shown here is derived from an EMBL/GenBank/DDBJ whole genome shotgun (WGS) entry which is preliminary data.</text>
</comment>
<reference evidence="1 2" key="1">
    <citation type="submission" date="2019-03" db="EMBL/GenBank/DDBJ databases">
        <title>Single cell metagenomics reveals metabolic interactions within the superorganism composed of flagellate Streblomastix strix and complex community of Bacteroidetes bacteria on its surface.</title>
        <authorList>
            <person name="Treitli S.C."/>
            <person name="Kolisko M."/>
            <person name="Husnik F."/>
            <person name="Keeling P."/>
            <person name="Hampl V."/>
        </authorList>
    </citation>
    <scope>NUCLEOTIDE SEQUENCE [LARGE SCALE GENOMIC DNA]</scope>
    <source>
        <strain evidence="1">ST1C</strain>
    </source>
</reference>